<dbReference type="PANTHER" id="PTHR44083:SF46">
    <property type="entry name" value="CTLH DOMAIN-CONTAINING PROTEIN"/>
    <property type="match status" value="1"/>
</dbReference>
<dbReference type="InterPro" id="IPR001680">
    <property type="entry name" value="WD40_rpt"/>
</dbReference>
<dbReference type="Pfam" id="PF21889">
    <property type="entry name" value="TPR1-like_2nd"/>
    <property type="match status" value="1"/>
</dbReference>
<dbReference type="Gene3D" id="2.130.10.10">
    <property type="entry name" value="YVTN repeat-like/Quinoprotein amine dehydrogenase"/>
    <property type="match status" value="3"/>
</dbReference>
<evidence type="ECO:0000313" key="3">
    <source>
        <dbReference type="EMBL" id="RVW53884.1"/>
    </source>
</evidence>
<dbReference type="EMBL" id="QGNW01001137">
    <property type="protein sequence ID" value="RVW53884.1"/>
    <property type="molecule type" value="Genomic_DNA"/>
</dbReference>
<dbReference type="InterPro" id="IPR036322">
    <property type="entry name" value="WD40_repeat_dom_sf"/>
</dbReference>
<dbReference type="InterPro" id="IPR027728">
    <property type="entry name" value="Topless_fam"/>
</dbReference>
<protein>
    <submittedName>
        <fullName evidence="3">Topless-related protein 1</fullName>
    </submittedName>
</protein>
<dbReference type="PROSITE" id="PS50896">
    <property type="entry name" value="LISH"/>
    <property type="match status" value="1"/>
</dbReference>
<evidence type="ECO:0000259" key="2">
    <source>
        <dbReference type="Pfam" id="PF21889"/>
    </source>
</evidence>
<sequence length="910" mass="101776">MKVPDFLDLDALSPFLSSLDLDEEQAVLMALKLQKKELIFLILQFLHEKKYTETVHKHDDVKALEILKKDLKVFASDNESLFKEMTQLLALNDFREMAPLSTYKDAETARKLLTVELKKLLRANPLIREKLSFPDLEPSRLQELLKKRQPDNTNLQSQAPVIDKPMQSAKESEDVIFMGANTPLEVEQMPVQTPIKGAQPLDCAMMASETPFSKAFSDPGLSGSKSSLNVTNDLPKIVVQMLDLGSRPTSIDFHPSKHTLLIVGTSAGEIEMWDVCSQEKIFSTIFKIWNKEGGSQKKSLSRIFSFRNQEKADVQKAYEGEVRPEHPSVNRVLWSPDGSLFGVAYSEDIVQLFCYCSRNSIWEYMELEAHDGSVNDLAFACPNDQHFIITCGDDATIKVFHLVTGAILYIFQGHKSPICCVVSSANNDLQVAAAQQCLLVLMVKGWFTGTIILLISCGTTKDGVSHLVEWHEMGSIMKRTIQGVNKCSFGVMQFDTAKNGLLVAGDDFSLKFWDLNAVDLVTPIDASEMLPASRLIRFNKEGTLLAVTANDNKIKILVSVNGFQLLQTNERVPCVPATVPKGEDKGALGAKEQRSPEKGHDGPIVGRFTELNEPDQFRWLRLPPHSIITSKILRLTYHHSGTSILALAADAIHLRWKWPSKATTSVHPRLLRNKFGEMMTNDVTDSMLDEAPGCFALTASDGYLLSSSGGEISLFNIRSFEKMVTFMNPPPAATYIAVHPWDNNVIAVGLDDSTIQIYNVRTSEYMHTSLVVWNSLSGGWERQRSRYLWIPNEEMRQANLMDTRVQFSQEQTSFLVVCQPKLAIYEAMTLYCVREWNVDGASSPISDATFSCDGRLVYASFLDGAVCIFMAQDLQIRCRISPSAYLPPGDRSRIYPLAVAAHPQKPNQLR</sequence>
<dbReference type="Pfam" id="PF00400">
    <property type="entry name" value="WD40"/>
    <property type="match status" value="1"/>
</dbReference>
<feature type="compositionally biased region" description="Basic and acidic residues" evidence="1">
    <location>
        <begin position="581"/>
        <end position="601"/>
    </location>
</feature>
<gene>
    <name evidence="3" type="primary">TPR1_1</name>
    <name evidence="3" type="ORF">CK203_101198</name>
</gene>
<reference evidence="3 4" key="1">
    <citation type="journal article" date="2018" name="PLoS Genet.">
        <title>Population sequencing reveals clonal diversity and ancestral inbreeding in the grapevine cultivar Chardonnay.</title>
        <authorList>
            <person name="Roach M.J."/>
            <person name="Johnson D.L."/>
            <person name="Bohlmann J."/>
            <person name="van Vuuren H.J."/>
            <person name="Jones S.J."/>
            <person name="Pretorius I.S."/>
            <person name="Schmidt S.A."/>
            <person name="Borneman A.R."/>
        </authorList>
    </citation>
    <scope>NUCLEOTIDE SEQUENCE [LARGE SCALE GENOMIC DNA]</scope>
    <source>
        <strain evidence="4">cv. Chardonnay</strain>
        <tissue evidence="3">Leaf</tissue>
    </source>
</reference>
<dbReference type="AlphaFoldDB" id="A0A438F1J3"/>
<dbReference type="Proteomes" id="UP000288805">
    <property type="component" value="Unassembled WGS sequence"/>
</dbReference>
<dbReference type="InterPro" id="IPR054080">
    <property type="entry name" value="TPR1-like_2nd"/>
</dbReference>
<feature type="region of interest" description="Disordered" evidence="1">
    <location>
        <begin position="577"/>
        <end position="604"/>
    </location>
</feature>
<accession>A0A438F1J3</accession>
<name>A0A438F1J3_VITVI</name>
<dbReference type="InterPro" id="IPR006594">
    <property type="entry name" value="LisH"/>
</dbReference>
<dbReference type="PANTHER" id="PTHR44083">
    <property type="entry name" value="TOPLESS-RELATED PROTEIN 1-RELATED"/>
    <property type="match status" value="1"/>
</dbReference>
<evidence type="ECO:0000313" key="4">
    <source>
        <dbReference type="Proteomes" id="UP000288805"/>
    </source>
</evidence>
<comment type="caution">
    <text evidence="3">The sequence shown here is derived from an EMBL/GenBank/DDBJ whole genome shotgun (WGS) entry which is preliminary data.</text>
</comment>
<dbReference type="SMART" id="SM00320">
    <property type="entry name" value="WD40"/>
    <property type="match status" value="7"/>
</dbReference>
<organism evidence="3 4">
    <name type="scientific">Vitis vinifera</name>
    <name type="common">Grape</name>
    <dbReference type="NCBI Taxonomy" id="29760"/>
    <lineage>
        <taxon>Eukaryota</taxon>
        <taxon>Viridiplantae</taxon>
        <taxon>Streptophyta</taxon>
        <taxon>Embryophyta</taxon>
        <taxon>Tracheophyta</taxon>
        <taxon>Spermatophyta</taxon>
        <taxon>Magnoliopsida</taxon>
        <taxon>eudicotyledons</taxon>
        <taxon>Gunneridae</taxon>
        <taxon>Pentapetalae</taxon>
        <taxon>rosids</taxon>
        <taxon>Vitales</taxon>
        <taxon>Vitaceae</taxon>
        <taxon>Viteae</taxon>
        <taxon>Vitis</taxon>
    </lineage>
</organism>
<feature type="domain" description="TPR1-like CTLH-containing" evidence="2">
    <location>
        <begin position="46"/>
        <end position="131"/>
    </location>
</feature>
<dbReference type="SUPFAM" id="SSF50978">
    <property type="entry name" value="WD40 repeat-like"/>
    <property type="match status" value="1"/>
</dbReference>
<evidence type="ECO:0000256" key="1">
    <source>
        <dbReference type="SAM" id="MobiDB-lite"/>
    </source>
</evidence>
<proteinExistence type="predicted"/>
<dbReference type="GO" id="GO:0006355">
    <property type="term" value="P:regulation of DNA-templated transcription"/>
    <property type="evidence" value="ECO:0007669"/>
    <property type="project" value="InterPro"/>
</dbReference>
<dbReference type="InterPro" id="IPR015943">
    <property type="entry name" value="WD40/YVTN_repeat-like_dom_sf"/>
</dbReference>